<evidence type="ECO:0000256" key="2">
    <source>
        <dbReference type="ARBA" id="ARBA00012438"/>
    </source>
</evidence>
<dbReference type="InterPro" id="IPR000700">
    <property type="entry name" value="PAS-assoc_C"/>
</dbReference>
<dbReference type="InterPro" id="IPR005467">
    <property type="entry name" value="His_kinase_dom"/>
</dbReference>
<dbReference type="Proteomes" id="UP000515237">
    <property type="component" value="Chromosome"/>
</dbReference>
<dbReference type="RefSeq" id="WP_185272135.1">
    <property type="nucleotide sequence ID" value="NZ_CP055156.1"/>
</dbReference>
<dbReference type="Gene3D" id="1.10.287.130">
    <property type="match status" value="1"/>
</dbReference>
<evidence type="ECO:0000256" key="3">
    <source>
        <dbReference type="ARBA" id="ARBA00022553"/>
    </source>
</evidence>
<keyword evidence="7" id="KW-1185">Reference proteome</keyword>
<dbReference type="AlphaFoldDB" id="A0A7G7GER2"/>
<dbReference type="SMART" id="SM00388">
    <property type="entry name" value="HisKA"/>
    <property type="match status" value="1"/>
</dbReference>
<evidence type="ECO:0000313" key="7">
    <source>
        <dbReference type="Proteomes" id="UP000515237"/>
    </source>
</evidence>
<keyword evidence="6" id="KW-0808">Transferase</keyword>
<keyword evidence="6" id="KW-0418">Kinase</keyword>
<evidence type="ECO:0000313" key="6">
    <source>
        <dbReference type="EMBL" id="QNF35646.1"/>
    </source>
</evidence>
<sequence length="359" mass="40642">MIPAIFDQWSQSSKKVLYIFNLQSKQFDYLSTAFEFIWEINRDLILKNPGQLFALVEEDDREAVGLRFEKACQGNACEIEFGLEFPDKRLKQVKVDAQPIADGSGTLTHLMGYAEDVTQQAQYREHLLEFGRKKNNVLQVVAHDLQGPLAIMKGVTSLLSMDHAEGRYEEIANYTELIDRAYEDCLKLIKEVLQDEHIKSAGTPVKRKRFDAVEKTRQTVEYYIKSQVVKVPILVESPEDKIIVELDEMKFTQILNNLITNSIKFTPANGKISLVLNTHGSDFILTHTDTGIGIPEEIQPYLFDKYSNKARRNGLNGEEPNGIGLSIIKDLVEVQGGRIALKSQENKGTTFTLTFPLLA</sequence>
<dbReference type="PRINTS" id="PR00344">
    <property type="entry name" value="BCTRLSENSOR"/>
</dbReference>
<dbReference type="SUPFAM" id="SSF55874">
    <property type="entry name" value="ATPase domain of HSP90 chaperone/DNA topoisomerase II/histidine kinase"/>
    <property type="match status" value="1"/>
</dbReference>
<dbReference type="PANTHER" id="PTHR43547">
    <property type="entry name" value="TWO-COMPONENT HISTIDINE KINASE"/>
    <property type="match status" value="1"/>
</dbReference>
<evidence type="ECO:0000259" key="5">
    <source>
        <dbReference type="PROSITE" id="PS50113"/>
    </source>
</evidence>
<dbReference type="InterPro" id="IPR036097">
    <property type="entry name" value="HisK_dim/P_sf"/>
</dbReference>
<feature type="domain" description="Histidine kinase" evidence="4">
    <location>
        <begin position="140"/>
        <end position="359"/>
    </location>
</feature>
<dbReference type="CDD" id="cd00082">
    <property type="entry name" value="HisKA"/>
    <property type="match status" value="1"/>
</dbReference>
<name>A0A7G7GER2_9BACT</name>
<dbReference type="EMBL" id="CP055156">
    <property type="protein sequence ID" value="QNF35646.1"/>
    <property type="molecule type" value="Genomic_DNA"/>
</dbReference>
<keyword evidence="3" id="KW-0597">Phosphoprotein</keyword>
<dbReference type="InterPro" id="IPR003661">
    <property type="entry name" value="HisK_dim/P_dom"/>
</dbReference>
<dbReference type="Pfam" id="PF02518">
    <property type="entry name" value="HATPase_c"/>
    <property type="match status" value="1"/>
</dbReference>
<dbReference type="InterPro" id="IPR035965">
    <property type="entry name" value="PAS-like_dom_sf"/>
</dbReference>
<dbReference type="GO" id="GO:0000155">
    <property type="term" value="F:phosphorelay sensor kinase activity"/>
    <property type="evidence" value="ECO:0007669"/>
    <property type="project" value="InterPro"/>
</dbReference>
<gene>
    <name evidence="6" type="ORF">HUW51_24135</name>
</gene>
<dbReference type="InterPro" id="IPR004358">
    <property type="entry name" value="Sig_transdc_His_kin-like_C"/>
</dbReference>
<proteinExistence type="predicted"/>
<protein>
    <recommendedName>
        <fullName evidence="2">histidine kinase</fullName>
        <ecNumber evidence="2">2.7.13.3</ecNumber>
    </recommendedName>
</protein>
<dbReference type="Gene3D" id="3.30.450.20">
    <property type="entry name" value="PAS domain"/>
    <property type="match status" value="1"/>
</dbReference>
<dbReference type="Gene3D" id="3.30.565.10">
    <property type="entry name" value="Histidine kinase-like ATPase, C-terminal domain"/>
    <property type="match status" value="1"/>
</dbReference>
<dbReference type="PROSITE" id="PS50109">
    <property type="entry name" value="HIS_KIN"/>
    <property type="match status" value="1"/>
</dbReference>
<dbReference type="KEGG" id="aswu:HUW51_24135"/>
<reference evidence="6 7" key="1">
    <citation type="journal article" date="2018" name="Int. J. Syst. Evol. Microbiol.">
        <title>Adhaeribacter swui sp. nov., isolated from wet mud.</title>
        <authorList>
            <person name="Kim D.U."/>
            <person name="Kim K.W."/>
            <person name="Kang M.S."/>
            <person name="Kim J.Y."/>
            <person name="Jang J.H."/>
            <person name="Kim M.K."/>
        </authorList>
    </citation>
    <scope>NUCLEOTIDE SEQUENCE [LARGE SCALE GENOMIC DNA]</scope>
    <source>
        <strain evidence="6 7">KCTC 52873</strain>
    </source>
</reference>
<feature type="domain" description="PAC" evidence="5">
    <location>
        <begin position="77"/>
        <end position="129"/>
    </location>
</feature>
<evidence type="ECO:0000256" key="1">
    <source>
        <dbReference type="ARBA" id="ARBA00000085"/>
    </source>
</evidence>
<evidence type="ECO:0000259" key="4">
    <source>
        <dbReference type="PROSITE" id="PS50109"/>
    </source>
</evidence>
<accession>A0A7G7GER2</accession>
<comment type="catalytic activity">
    <reaction evidence="1">
        <text>ATP + protein L-histidine = ADP + protein N-phospho-L-histidine.</text>
        <dbReference type="EC" id="2.7.13.3"/>
    </reaction>
</comment>
<organism evidence="6 7">
    <name type="scientific">Adhaeribacter swui</name>
    <dbReference type="NCBI Taxonomy" id="2086471"/>
    <lineage>
        <taxon>Bacteria</taxon>
        <taxon>Pseudomonadati</taxon>
        <taxon>Bacteroidota</taxon>
        <taxon>Cytophagia</taxon>
        <taxon>Cytophagales</taxon>
        <taxon>Hymenobacteraceae</taxon>
        <taxon>Adhaeribacter</taxon>
    </lineage>
</organism>
<dbReference type="PROSITE" id="PS50113">
    <property type="entry name" value="PAC"/>
    <property type="match status" value="1"/>
</dbReference>
<dbReference type="SMART" id="SM00387">
    <property type="entry name" value="HATPase_c"/>
    <property type="match status" value="1"/>
</dbReference>
<dbReference type="EC" id="2.7.13.3" evidence="2"/>
<dbReference type="PANTHER" id="PTHR43547:SF2">
    <property type="entry name" value="HYBRID SIGNAL TRANSDUCTION HISTIDINE KINASE C"/>
    <property type="match status" value="1"/>
</dbReference>
<dbReference type="Pfam" id="PF00512">
    <property type="entry name" value="HisKA"/>
    <property type="match status" value="1"/>
</dbReference>
<dbReference type="InterPro" id="IPR036890">
    <property type="entry name" value="HATPase_C_sf"/>
</dbReference>
<dbReference type="SUPFAM" id="SSF55785">
    <property type="entry name" value="PYP-like sensor domain (PAS domain)"/>
    <property type="match status" value="1"/>
</dbReference>
<dbReference type="SUPFAM" id="SSF47384">
    <property type="entry name" value="Homodimeric domain of signal transducing histidine kinase"/>
    <property type="match status" value="1"/>
</dbReference>
<dbReference type="CDD" id="cd00075">
    <property type="entry name" value="HATPase"/>
    <property type="match status" value="1"/>
</dbReference>
<dbReference type="InterPro" id="IPR003594">
    <property type="entry name" value="HATPase_dom"/>
</dbReference>